<gene>
    <name evidence="1" type="ORF">LTR37_011041</name>
</gene>
<accession>A0ACC3N3K2</accession>
<keyword evidence="2" id="KW-1185">Reference proteome</keyword>
<evidence type="ECO:0000313" key="2">
    <source>
        <dbReference type="Proteomes" id="UP001281147"/>
    </source>
</evidence>
<organism evidence="1 2">
    <name type="scientific">Vermiconidia calcicola</name>
    <dbReference type="NCBI Taxonomy" id="1690605"/>
    <lineage>
        <taxon>Eukaryota</taxon>
        <taxon>Fungi</taxon>
        <taxon>Dikarya</taxon>
        <taxon>Ascomycota</taxon>
        <taxon>Pezizomycotina</taxon>
        <taxon>Dothideomycetes</taxon>
        <taxon>Dothideomycetidae</taxon>
        <taxon>Mycosphaerellales</taxon>
        <taxon>Extremaceae</taxon>
        <taxon>Vermiconidia</taxon>
    </lineage>
</organism>
<sequence length="319" mass="35302">MPVKNGSTCVALQTSFRDTAETVFNAHKRHAALETNLELLRHGLNIGEFGKLSLKVALAEAARNATSVRTFLDSCLTSFPLATLPTSQSALKAHEVLTTAELFENILAHLDPRDVLNALQLNKATSQLFINSPKLQDKLHLRPSKEEHVDSVFENPRDGRQTFPLFRLHFGESSCDGPPPVEAGPDEIVVVAEFFHWYSLPTIGSRCRAMLVCQPPVKELLITLACCLPAGPGYRLHASFNPLTPSRPTLSQVDEEEFDGYKIRSETGITVGQVYDATKQLQEEHRYCPHAIIELHNADGTVNVRTALHGKVPLKRDDP</sequence>
<comment type="caution">
    <text evidence="1">The sequence shown here is derived from an EMBL/GenBank/DDBJ whole genome shotgun (WGS) entry which is preliminary data.</text>
</comment>
<protein>
    <submittedName>
        <fullName evidence="1">Uncharacterized protein</fullName>
    </submittedName>
</protein>
<dbReference type="EMBL" id="JAUTXU010000094">
    <property type="protein sequence ID" value="KAK3709303.1"/>
    <property type="molecule type" value="Genomic_DNA"/>
</dbReference>
<dbReference type="Proteomes" id="UP001281147">
    <property type="component" value="Unassembled WGS sequence"/>
</dbReference>
<name>A0ACC3N3K2_9PEZI</name>
<evidence type="ECO:0000313" key="1">
    <source>
        <dbReference type="EMBL" id="KAK3709303.1"/>
    </source>
</evidence>
<proteinExistence type="predicted"/>
<reference evidence="1" key="1">
    <citation type="submission" date="2023-07" db="EMBL/GenBank/DDBJ databases">
        <title>Black Yeasts Isolated from many extreme environments.</title>
        <authorList>
            <person name="Coleine C."/>
            <person name="Stajich J.E."/>
            <person name="Selbmann L."/>
        </authorList>
    </citation>
    <scope>NUCLEOTIDE SEQUENCE</scope>
    <source>
        <strain evidence="1">CCFEE 5714</strain>
    </source>
</reference>